<dbReference type="GeneID" id="105437986"/>
<dbReference type="SUPFAM" id="SSF52540">
    <property type="entry name" value="P-loop containing nucleoside triphosphate hydrolases"/>
    <property type="match status" value="1"/>
</dbReference>
<feature type="region of interest" description="Disordered" evidence="1">
    <location>
        <begin position="196"/>
        <end position="221"/>
    </location>
</feature>
<dbReference type="PROSITE" id="PS50837">
    <property type="entry name" value="NACHT"/>
    <property type="match status" value="1"/>
</dbReference>
<dbReference type="InterPro" id="IPR007111">
    <property type="entry name" value="NACHT_NTPase"/>
</dbReference>
<dbReference type="EnsemblMetazoa" id="XM_030978900">
    <property type="protein sequence ID" value="XP_030834760"/>
    <property type="gene ID" value="LOC105437986"/>
</dbReference>
<dbReference type="AlphaFoldDB" id="A0A7M7NDG9"/>
<dbReference type="PANTHER" id="PTHR24407:SF14">
    <property type="entry name" value="SIR2-LIKE DOMAIN-CONTAINING PROTEIN"/>
    <property type="match status" value="1"/>
</dbReference>
<accession>A0A7M7NDG9</accession>
<reference evidence="3" key="2">
    <citation type="submission" date="2021-01" db="UniProtKB">
        <authorList>
            <consortium name="EnsemblMetazoa"/>
        </authorList>
    </citation>
    <scope>IDENTIFICATION</scope>
</reference>
<evidence type="ECO:0000259" key="2">
    <source>
        <dbReference type="PROSITE" id="PS50837"/>
    </source>
</evidence>
<dbReference type="InParanoid" id="A0A7M7NDG9"/>
<proteinExistence type="predicted"/>
<dbReference type="Proteomes" id="UP000007110">
    <property type="component" value="Unassembled WGS sequence"/>
</dbReference>
<keyword evidence="4" id="KW-1185">Reference proteome</keyword>
<feature type="domain" description="NACHT" evidence="2">
    <location>
        <begin position="101"/>
        <end position="189"/>
    </location>
</feature>
<dbReference type="PANTHER" id="PTHR24407">
    <property type="entry name" value="PROTEIN KINASE DOMAIN-CONTAINING PROTEIN"/>
    <property type="match status" value="1"/>
</dbReference>
<sequence length="581" mass="66237">MNFKFGVGGPSRLLKSQTKPSAEFQTKPLSPELVERCAKDFKFKYRSTLCKIRADPLNPASTVQFKDMYTNLFLQEEHGTEKRLLDYNDILDLKVNGEFPKRILVQGEAGAGKTTFCAKIAWDWIEGMYFSHFVWVLIVPLREFKQHTIGEIAKSYLAKSNPATVSQITAYIQSNPDKVFIAFDGLDEVPGRIMKTESHQSQPTDQMQLQPTQPSATSSEACGSLSETGDIGLVDILCSDQLASCPVLVTTRPWRAVEIRSDCDLMRHYTFIHVEGFNRENLSVYIHKYFPKDEDLANQLIQFTSENDVISENMAHYPIYVAMLCLMWKELDKQKLKEMKSLKTFSQIFKDVIAFLKEHYAQKEVKKVGSPSLLTYLKQIDQLLEPIAKQALNGLLENTLVFGEDDFDKCPESEYTACRVGILSQDDRISVDMDTHKRNSHVQLPVFFPHKLFQEYMAGVHLASLYESDRNEFNRLIEQVVLPREEEFRYLLYFTVSQNQSIATHVMKSMLQGINMNIAKSASQGQLDFIVDLAFESQDPDVAALVRDRVSSEEIELTIDTDMTAHTLAGYAFIGPFVQHI</sequence>
<protein>
    <recommendedName>
        <fullName evidence="2">NACHT domain-containing protein</fullName>
    </recommendedName>
</protein>
<dbReference type="Pfam" id="PF05729">
    <property type="entry name" value="NACHT"/>
    <property type="match status" value="1"/>
</dbReference>
<feature type="compositionally biased region" description="Polar residues" evidence="1">
    <location>
        <begin position="199"/>
        <end position="221"/>
    </location>
</feature>
<dbReference type="RefSeq" id="XP_030834760.1">
    <property type="nucleotide sequence ID" value="XM_030978900.1"/>
</dbReference>
<dbReference type="OrthoDB" id="120976at2759"/>
<reference evidence="4" key="1">
    <citation type="submission" date="2015-02" db="EMBL/GenBank/DDBJ databases">
        <title>Genome sequencing for Strongylocentrotus purpuratus.</title>
        <authorList>
            <person name="Murali S."/>
            <person name="Liu Y."/>
            <person name="Vee V."/>
            <person name="English A."/>
            <person name="Wang M."/>
            <person name="Skinner E."/>
            <person name="Han Y."/>
            <person name="Muzny D.M."/>
            <person name="Worley K.C."/>
            <person name="Gibbs R.A."/>
        </authorList>
    </citation>
    <scope>NUCLEOTIDE SEQUENCE</scope>
</reference>
<feature type="region of interest" description="Disordered" evidence="1">
    <location>
        <begin position="1"/>
        <end position="21"/>
    </location>
</feature>
<name>A0A7M7NDG9_STRPU</name>
<organism evidence="3 4">
    <name type="scientific">Strongylocentrotus purpuratus</name>
    <name type="common">Purple sea urchin</name>
    <dbReference type="NCBI Taxonomy" id="7668"/>
    <lineage>
        <taxon>Eukaryota</taxon>
        <taxon>Metazoa</taxon>
        <taxon>Echinodermata</taxon>
        <taxon>Eleutherozoa</taxon>
        <taxon>Echinozoa</taxon>
        <taxon>Echinoidea</taxon>
        <taxon>Euechinoidea</taxon>
        <taxon>Echinacea</taxon>
        <taxon>Camarodonta</taxon>
        <taxon>Echinidea</taxon>
        <taxon>Strongylocentrotidae</taxon>
        <taxon>Strongylocentrotus</taxon>
    </lineage>
</organism>
<dbReference type="KEGG" id="spu:105437986"/>
<dbReference type="OMA" id="YMINIRD"/>
<evidence type="ECO:0000256" key="1">
    <source>
        <dbReference type="SAM" id="MobiDB-lite"/>
    </source>
</evidence>
<dbReference type="Gene3D" id="3.40.50.300">
    <property type="entry name" value="P-loop containing nucleotide triphosphate hydrolases"/>
    <property type="match status" value="1"/>
</dbReference>
<evidence type="ECO:0000313" key="3">
    <source>
        <dbReference type="EnsemblMetazoa" id="XP_030834760"/>
    </source>
</evidence>
<evidence type="ECO:0000313" key="4">
    <source>
        <dbReference type="Proteomes" id="UP000007110"/>
    </source>
</evidence>
<dbReference type="InterPro" id="IPR027417">
    <property type="entry name" value="P-loop_NTPase"/>
</dbReference>